<dbReference type="Gene3D" id="3.40.1350.60">
    <property type="match status" value="1"/>
</dbReference>
<proteinExistence type="predicted"/>
<dbReference type="NCBIfam" id="TIGR00230">
    <property type="entry name" value="sfsA"/>
    <property type="match status" value="1"/>
</dbReference>
<comment type="caution">
    <text evidence="3">The sequence shown here is derived from an EMBL/GenBank/DDBJ whole genome shotgun (WGS) entry which is preliminary data.</text>
</comment>
<dbReference type="AlphaFoldDB" id="A0A7C2K5I5"/>
<dbReference type="Pfam" id="PF17746">
    <property type="entry name" value="SfsA_N"/>
    <property type="match status" value="1"/>
</dbReference>
<name>A0A7C2K5I5_UNCW3</name>
<dbReference type="InterPro" id="IPR005224">
    <property type="entry name" value="SfsA"/>
</dbReference>
<dbReference type="Gene3D" id="2.40.50.580">
    <property type="match status" value="1"/>
</dbReference>
<gene>
    <name evidence="3" type="primary">sfsA</name>
    <name evidence="3" type="ORF">ENQ77_07675</name>
    <name evidence="4" type="ORF">ENU66_01615</name>
</gene>
<dbReference type="InterPro" id="IPR041465">
    <property type="entry name" value="SfsA_N"/>
</dbReference>
<evidence type="ECO:0000259" key="1">
    <source>
        <dbReference type="Pfam" id="PF03749"/>
    </source>
</evidence>
<dbReference type="Pfam" id="PF03749">
    <property type="entry name" value="SfsA"/>
    <property type="match status" value="1"/>
</dbReference>
<reference evidence="3" key="1">
    <citation type="journal article" date="2020" name="mSystems">
        <title>Genome- and Community-Level Interaction Insights into Carbon Utilization and Element Cycling Functions of Hydrothermarchaeota in Hydrothermal Sediment.</title>
        <authorList>
            <person name="Zhou Z."/>
            <person name="Liu Y."/>
            <person name="Xu W."/>
            <person name="Pan J."/>
            <person name="Luo Z.H."/>
            <person name="Li M."/>
        </authorList>
    </citation>
    <scope>NUCLEOTIDE SEQUENCE [LARGE SCALE GENOMIC DNA]</scope>
    <source>
        <strain evidence="3">SpSt-34</strain>
        <strain evidence="4">SpSt-69</strain>
    </source>
</reference>
<dbReference type="PANTHER" id="PTHR30545:SF2">
    <property type="entry name" value="SUGAR FERMENTATION STIMULATION PROTEIN A"/>
    <property type="match status" value="1"/>
</dbReference>
<dbReference type="EMBL" id="DTDJ01000014">
    <property type="protein sequence ID" value="HGL17027.1"/>
    <property type="molecule type" value="Genomic_DNA"/>
</dbReference>
<accession>A0A7C2K5I5</accession>
<protein>
    <submittedName>
        <fullName evidence="3">DNA/RNA nuclease SfsA</fullName>
    </submittedName>
</protein>
<feature type="domain" description="Sugar fermentation stimulation protein C-terminal" evidence="1">
    <location>
        <begin position="81"/>
        <end position="204"/>
    </location>
</feature>
<dbReference type="GO" id="GO:0003677">
    <property type="term" value="F:DNA binding"/>
    <property type="evidence" value="ECO:0007669"/>
    <property type="project" value="InterPro"/>
</dbReference>
<evidence type="ECO:0000313" key="3">
    <source>
        <dbReference type="EMBL" id="HEN28505.1"/>
    </source>
</evidence>
<dbReference type="PANTHER" id="PTHR30545">
    <property type="entry name" value="SUGAR FERMENTATION STIMULATION PROTEIN A"/>
    <property type="match status" value="1"/>
</dbReference>
<dbReference type="EMBL" id="DSOL01000220">
    <property type="protein sequence ID" value="HEN28505.1"/>
    <property type="molecule type" value="Genomic_DNA"/>
</dbReference>
<dbReference type="InterPro" id="IPR040452">
    <property type="entry name" value="SfsA_C"/>
</dbReference>
<organism evidence="3">
    <name type="scientific">candidate division WOR-3 bacterium</name>
    <dbReference type="NCBI Taxonomy" id="2052148"/>
    <lineage>
        <taxon>Bacteria</taxon>
        <taxon>Bacteria division WOR-3</taxon>
    </lineage>
</organism>
<sequence length="219" mass="25036">MFFQDLVPAKVIRREKRFKLFVEIDGAIQLAYLPNSGRLGELIYPGAEVFVAFKERPGRKTKYEAVLAKEGDTLVSVNAHLANELFIENIDKMPFKVRDLKREFVFLDSRFDFLVNGEILIEVKSCTLVRDSVGLFPDAPTLRGAKHLKTLLKWPGKKGLIFVIQREDAKYMSANFEMDVEFGRTYLEVLKKADYVLAFKTKVSTLGIFFEDFVPVIGV</sequence>
<dbReference type="CDD" id="cd22359">
    <property type="entry name" value="SfsA-like_bacterial"/>
    <property type="match status" value="1"/>
</dbReference>
<evidence type="ECO:0000313" key="4">
    <source>
        <dbReference type="EMBL" id="HGL17027.1"/>
    </source>
</evidence>
<feature type="domain" description="SfsA N-terminal OB" evidence="2">
    <location>
        <begin position="12"/>
        <end position="77"/>
    </location>
</feature>
<evidence type="ECO:0000259" key="2">
    <source>
        <dbReference type="Pfam" id="PF17746"/>
    </source>
</evidence>